<keyword evidence="2" id="KW-0812">Transmembrane</keyword>
<evidence type="ECO:0000256" key="1">
    <source>
        <dbReference type="SAM" id="MobiDB-lite"/>
    </source>
</evidence>
<keyword evidence="4" id="KW-1185">Reference proteome</keyword>
<evidence type="ECO:0000256" key="2">
    <source>
        <dbReference type="SAM" id="Phobius"/>
    </source>
</evidence>
<keyword evidence="2" id="KW-1133">Transmembrane helix</keyword>
<feature type="region of interest" description="Disordered" evidence="1">
    <location>
        <begin position="1"/>
        <end position="24"/>
    </location>
</feature>
<sequence length="84" mass="9050">MVDLVVGRASSPPPSLQVAGDEEERPRRGVALLGGSGGDHCVDGLPSYWWQWWLASLLLFMGFATAVCYAGFVVEKSVARALLE</sequence>
<evidence type="ECO:0000313" key="3">
    <source>
        <dbReference type="EMBL" id="PNT40842.1"/>
    </source>
</evidence>
<dbReference type="EMBL" id="CM009293">
    <property type="protein sequence ID" value="PNT40842.1"/>
    <property type="molecule type" value="Genomic_DNA"/>
</dbReference>
<reference evidence="3 4" key="1">
    <citation type="journal article" date="2006" name="Science">
        <title>The genome of black cottonwood, Populus trichocarpa (Torr. &amp; Gray).</title>
        <authorList>
            <person name="Tuskan G.A."/>
            <person name="Difazio S."/>
            <person name="Jansson S."/>
            <person name="Bohlmann J."/>
            <person name="Grigoriev I."/>
            <person name="Hellsten U."/>
            <person name="Putnam N."/>
            <person name="Ralph S."/>
            <person name="Rombauts S."/>
            <person name="Salamov A."/>
            <person name="Schein J."/>
            <person name="Sterck L."/>
            <person name="Aerts A."/>
            <person name="Bhalerao R.R."/>
            <person name="Bhalerao R.P."/>
            <person name="Blaudez D."/>
            <person name="Boerjan W."/>
            <person name="Brun A."/>
            <person name="Brunner A."/>
            <person name="Busov V."/>
            <person name="Campbell M."/>
            <person name="Carlson J."/>
            <person name="Chalot M."/>
            <person name="Chapman J."/>
            <person name="Chen G.L."/>
            <person name="Cooper D."/>
            <person name="Coutinho P.M."/>
            <person name="Couturier J."/>
            <person name="Covert S."/>
            <person name="Cronk Q."/>
            <person name="Cunningham R."/>
            <person name="Davis J."/>
            <person name="Degroeve S."/>
            <person name="Dejardin A."/>
            <person name="Depamphilis C."/>
            <person name="Detter J."/>
            <person name="Dirks B."/>
            <person name="Dubchak I."/>
            <person name="Duplessis S."/>
            <person name="Ehlting J."/>
            <person name="Ellis B."/>
            <person name="Gendler K."/>
            <person name="Goodstein D."/>
            <person name="Gribskov M."/>
            <person name="Grimwood J."/>
            <person name="Groover A."/>
            <person name="Gunter L."/>
            <person name="Hamberger B."/>
            <person name="Heinze B."/>
            <person name="Helariutta Y."/>
            <person name="Henrissat B."/>
            <person name="Holligan D."/>
            <person name="Holt R."/>
            <person name="Huang W."/>
            <person name="Islam-Faridi N."/>
            <person name="Jones S."/>
            <person name="Jones-Rhoades M."/>
            <person name="Jorgensen R."/>
            <person name="Joshi C."/>
            <person name="Kangasjarvi J."/>
            <person name="Karlsson J."/>
            <person name="Kelleher C."/>
            <person name="Kirkpatrick R."/>
            <person name="Kirst M."/>
            <person name="Kohler A."/>
            <person name="Kalluri U."/>
            <person name="Larimer F."/>
            <person name="Leebens-Mack J."/>
            <person name="Leple J.C."/>
            <person name="Locascio P."/>
            <person name="Lou Y."/>
            <person name="Lucas S."/>
            <person name="Martin F."/>
            <person name="Montanini B."/>
            <person name="Napoli C."/>
            <person name="Nelson D.R."/>
            <person name="Nelson C."/>
            <person name="Nieminen K."/>
            <person name="Nilsson O."/>
            <person name="Pereda V."/>
            <person name="Peter G."/>
            <person name="Philippe R."/>
            <person name="Pilate G."/>
            <person name="Poliakov A."/>
            <person name="Razumovskaya J."/>
            <person name="Richardson P."/>
            <person name="Rinaldi C."/>
            <person name="Ritland K."/>
            <person name="Rouze P."/>
            <person name="Ryaboy D."/>
            <person name="Schmutz J."/>
            <person name="Schrader J."/>
            <person name="Segerman B."/>
            <person name="Shin H."/>
            <person name="Siddiqui A."/>
            <person name="Sterky F."/>
            <person name="Terry A."/>
            <person name="Tsai C.J."/>
            <person name="Uberbacher E."/>
            <person name="Unneberg P."/>
            <person name="Vahala J."/>
            <person name="Wall K."/>
            <person name="Wessler S."/>
            <person name="Yang G."/>
            <person name="Yin T."/>
            <person name="Douglas C."/>
            <person name="Marra M."/>
            <person name="Sandberg G."/>
            <person name="Van de Peer Y."/>
            <person name="Rokhsar D."/>
        </authorList>
    </citation>
    <scope>NUCLEOTIDE SEQUENCE [LARGE SCALE GENOMIC DNA]</scope>
    <source>
        <strain evidence="4">cv. Nisqually</strain>
    </source>
</reference>
<keyword evidence="2" id="KW-0472">Membrane</keyword>
<accession>B9H450</accession>
<dbReference type="Proteomes" id="UP000006729">
    <property type="component" value="Chromosome 4"/>
</dbReference>
<name>B9H450_POPTR</name>
<dbReference type="InParanoid" id="B9H450"/>
<protein>
    <submittedName>
        <fullName evidence="3">Uncharacterized protein</fullName>
    </submittedName>
</protein>
<proteinExistence type="predicted"/>
<gene>
    <name evidence="3" type="ORF">POPTR_004G122700</name>
</gene>
<organism evidence="3 4">
    <name type="scientific">Populus trichocarpa</name>
    <name type="common">Western balsam poplar</name>
    <name type="synonym">Populus balsamifera subsp. trichocarpa</name>
    <dbReference type="NCBI Taxonomy" id="3694"/>
    <lineage>
        <taxon>Eukaryota</taxon>
        <taxon>Viridiplantae</taxon>
        <taxon>Streptophyta</taxon>
        <taxon>Embryophyta</taxon>
        <taxon>Tracheophyta</taxon>
        <taxon>Spermatophyta</taxon>
        <taxon>Magnoliopsida</taxon>
        <taxon>eudicotyledons</taxon>
        <taxon>Gunneridae</taxon>
        <taxon>Pentapetalae</taxon>
        <taxon>rosids</taxon>
        <taxon>fabids</taxon>
        <taxon>Malpighiales</taxon>
        <taxon>Salicaceae</taxon>
        <taxon>Saliceae</taxon>
        <taxon>Populus</taxon>
    </lineage>
</organism>
<feature type="transmembrane region" description="Helical" evidence="2">
    <location>
        <begin position="52"/>
        <end position="74"/>
    </location>
</feature>
<evidence type="ECO:0000313" key="4">
    <source>
        <dbReference type="Proteomes" id="UP000006729"/>
    </source>
</evidence>
<dbReference type="AlphaFoldDB" id="B9H450"/>
<dbReference type="HOGENOM" id="CLU_2531705_0_0_1"/>